<proteinExistence type="predicted"/>
<organism evidence="1 2">
    <name type="scientific">Planotetraspora thailandica</name>
    <dbReference type="NCBI Taxonomy" id="487172"/>
    <lineage>
        <taxon>Bacteria</taxon>
        <taxon>Bacillati</taxon>
        <taxon>Actinomycetota</taxon>
        <taxon>Actinomycetes</taxon>
        <taxon>Streptosporangiales</taxon>
        <taxon>Streptosporangiaceae</taxon>
        <taxon>Planotetraspora</taxon>
    </lineage>
</organism>
<comment type="caution">
    <text evidence="1">The sequence shown here is derived from an EMBL/GenBank/DDBJ whole genome shotgun (WGS) entry which is preliminary data.</text>
</comment>
<dbReference type="AlphaFoldDB" id="A0A8J3XV71"/>
<accession>A0A8J3XV71</accession>
<evidence type="ECO:0000313" key="1">
    <source>
        <dbReference type="EMBL" id="GII56227.1"/>
    </source>
</evidence>
<reference evidence="1" key="1">
    <citation type="submission" date="2021-01" db="EMBL/GenBank/DDBJ databases">
        <title>Whole genome shotgun sequence of Planotetraspora thailandica NBRC 104271.</title>
        <authorList>
            <person name="Komaki H."/>
            <person name="Tamura T."/>
        </authorList>
    </citation>
    <scope>NUCLEOTIDE SEQUENCE</scope>
    <source>
        <strain evidence="1">NBRC 104271</strain>
    </source>
</reference>
<dbReference type="EMBL" id="BOOR01000034">
    <property type="protein sequence ID" value="GII56227.1"/>
    <property type="molecule type" value="Genomic_DNA"/>
</dbReference>
<evidence type="ECO:0000313" key="2">
    <source>
        <dbReference type="Proteomes" id="UP000605992"/>
    </source>
</evidence>
<dbReference type="Proteomes" id="UP000605992">
    <property type="component" value="Unassembled WGS sequence"/>
</dbReference>
<gene>
    <name evidence="1" type="ORF">Pth03_46160</name>
</gene>
<sequence length="97" mass="10468">MEVRSGDRLKIDDKFGVDVITVKSLRRKEIWLGLEGSTGGLSAEGRDVSVHGTCINGRCHDEGELSLTPGRPGRVNTIQVRLAEVNSSSAILVLIPK</sequence>
<protein>
    <submittedName>
        <fullName evidence="1">Uncharacterized protein</fullName>
    </submittedName>
</protein>
<keyword evidence="2" id="KW-1185">Reference proteome</keyword>
<name>A0A8J3XV71_9ACTN</name>